<reference evidence="1 2" key="1">
    <citation type="journal article" date="2020" name="Phytopathology">
        <title>Genome Sequence Resources of Colletotrichum truncatum, C. plurivorum, C. musicola, and C. sojae: Four Species Pathogenic to Soybean (Glycine max).</title>
        <authorList>
            <person name="Rogerio F."/>
            <person name="Boufleur T.R."/>
            <person name="Ciampi-Guillardi M."/>
            <person name="Sukno S.A."/>
            <person name="Thon M.R."/>
            <person name="Massola Junior N.S."/>
            <person name="Baroncelli R."/>
        </authorList>
    </citation>
    <scope>NUCLEOTIDE SEQUENCE [LARGE SCALE GENOMIC DNA]</scope>
    <source>
        <strain evidence="1 2">LFN0009</strain>
    </source>
</reference>
<comment type="caution">
    <text evidence="1">The sequence shown here is derived from an EMBL/GenBank/DDBJ whole genome shotgun (WGS) entry which is preliminary data.</text>
</comment>
<evidence type="ECO:0000313" key="2">
    <source>
        <dbReference type="Proteomes" id="UP000652219"/>
    </source>
</evidence>
<organism evidence="1 2">
    <name type="scientific">Colletotrichum sojae</name>
    <dbReference type="NCBI Taxonomy" id="2175907"/>
    <lineage>
        <taxon>Eukaryota</taxon>
        <taxon>Fungi</taxon>
        <taxon>Dikarya</taxon>
        <taxon>Ascomycota</taxon>
        <taxon>Pezizomycotina</taxon>
        <taxon>Sordariomycetes</taxon>
        <taxon>Hypocreomycetidae</taxon>
        <taxon>Glomerellales</taxon>
        <taxon>Glomerellaceae</taxon>
        <taxon>Colletotrichum</taxon>
        <taxon>Colletotrichum orchidearum species complex</taxon>
    </lineage>
</organism>
<evidence type="ECO:0000313" key="1">
    <source>
        <dbReference type="EMBL" id="KAF6817579.1"/>
    </source>
</evidence>
<proteinExistence type="predicted"/>
<keyword evidence="2" id="KW-1185">Reference proteome</keyword>
<dbReference type="EMBL" id="WIGN01000020">
    <property type="protein sequence ID" value="KAF6817579.1"/>
    <property type="molecule type" value="Genomic_DNA"/>
</dbReference>
<accession>A0A8H6N253</accession>
<sequence length="166" mass="18680">MNSRDILVNSPKSAKHPDTLFLNFETRDATSSSKRLILRPAYPVPFLVCYSPQARVSLSRICNHSSLHCTAPPHRKKHCNAQLRWSQNTLQRCILDSNQDPGTSCDSAAKRLASSTGEEILDFPFRTPLGLRKEVTRPRPLIQQGHPSSQLLLLDPVTSLQYSFRS</sequence>
<name>A0A8H6N253_9PEZI</name>
<protein>
    <submittedName>
        <fullName evidence="1">Uncharacterized protein</fullName>
    </submittedName>
</protein>
<dbReference type="AlphaFoldDB" id="A0A8H6N253"/>
<dbReference type="Proteomes" id="UP000652219">
    <property type="component" value="Unassembled WGS sequence"/>
</dbReference>
<gene>
    <name evidence="1" type="ORF">CSOJ01_02289</name>
</gene>